<organism evidence="2 3">
    <name type="scientific">Acaromyces ingoldii</name>
    <dbReference type="NCBI Taxonomy" id="215250"/>
    <lineage>
        <taxon>Eukaryota</taxon>
        <taxon>Fungi</taxon>
        <taxon>Dikarya</taxon>
        <taxon>Basidiomycota</taxon>
        <taxon>Ustilaginomycotina</taxon>
        <taxon>Exobasidiomycetes</taxon>
        <taxon>Exobasidiales</taxon>
        <taxon>Cryptobasidiaceae</taxon>
        <taxon>Acaromyces</taxon>
    </lineage>
</organism>
<gene>
    <name evidence="2" type="ORF">FA10DRAFT_303533</name>
</gene>
<dbReference type="InParanoid" id="A0A316YIC5"/>
<feature type="region of interest" description="Disordered" evidence="1">
    <location>
        <begin position="248"/>
        <end position="319"/>
    </location>
</feature>
<feature type="region of interest" description="Disordered" evidence="1">
    <location>
        <begin position="185"/>
        <end position="219"/>
    </location>
</feature>
<name>A0A316YIC5_9BASI</name>
<reference evidence="2 3" key="1">
    <citation type="journal article" date="2018" name="Mol. Biol. Evol.">
        <title>Broad Genomic Sampling Reveals a Smut Pathogenic Ancestry of the Fungal Clade Ustilaginomycotina.</title>
        <authorList>
            <person name="Kijpornyongpan T."/>
            <person name="Mondo S.J."/>
            <person name="Barry K."/>
            <person name="Sandor L."/>
            <person name="Lee J."/>
            <person name="Lipzen A."/>
            <person name="Pangilinan J."/>
            <person name="LaButti K."/>
            <person name="Hainaut M."/>
            <person name="Henrissat B."/>
            <person name="Grigoriev I.V."/>
            <person name="Spatafora J.W."/>
            <person name="Aime M.C."/>
        </authorList>
    </citation>
    <scope>NUCLEOTIDE SEQUENCE [LARGE SCALE GENOMIC DNA]</scope>
    <source>
        <strain evidence="2 3">MCA 4198</strain>
    </source>
</reference>
<dbReference type="RefSeq" id="XP_025375782.1">
    <property type="nucleotide sequence ID" value="XM_025525254.1"/>
</dbReference>
<dbReference type="GeneID" id="37047170"/>
<feature type="compositionally biased region" description="Basic and acidic residues" evidence="1">
    <location>
        <begin position="254"/>
        <end position="263"/>
    </location>
</feature>
<keyword evidence="3" id="KW-1185">Reference proteome</keyword>
<dbReference type="EMBL" id="KZ819638">
    <property type="protein sequence ID" value="PWN88584.1"/>
    <property type="molecule type" value="Genomic_DNA"/>
</dbReference>
<dbReference type="AlphaFoldDB" id="A0A316YIC5"/>
<evidence type="ECO:0000256" key="1">
    <source>
        <dbReference type="SAM" id="MobiDB-lite"/>
    </source>
</evidence>
<evidence type="ECO:0000313" key="3">
    <source>
        <dbReference type="Proteomes" id="UP000245768"/>
    </source>
</evidence>
<dbReference type="Proteomes" id="UP000245768">
    <property type="component" value="Unassembled WGS sequence"/>
</dbReference>
<proteinExistence type="predicted"/>
<evidence type="ECO:0000313" key="2">
    <source>
        <dbReference type="EMBL" id="PWN88584.1"/>
    </source>
</evidence>
<accession>A0A316YIC5</accession>
<feature type="compositionally biased region" description="Polar residues" evidence="1">
    <location>
        <begin position="285"/>
        <end position="305"/>
    </location>
</feature>
<sequence length="443" mass="48494">MSALFSEEEQLSSALWKERLLAEVMVKRLRESPCPVIVISPHDIAPHLNGPTGERYWPLLLLAILGDAQELPSILTRVRSHYVGPVHVWGLSTEALALDIHITSSMLPLVISGEPDADDTNLVTLLPSSTLNDLPLAQVLSNLHSSAPASLDLKLMRVSAAPLSAAELEQMAPCHSWFSSAEKAGKKRQDVAVATPPPKKSGESMRQYRSRMQREEVARGLQAHFQARIQLQKDVDGFWAEKERNKRMVRGQHRAADVSERRLANLSLGGSRGFDDEEDDDAESSRTGATSDDGTSSRSIGTDATSIHEEAGDEDDDKLPVGVMDQFLSPRSTTTDLIVAPSKRRCSSVSPNLGHSDLGIKTGNEIFLAVDEEETRSILSTSTCKAPPATPVEVFCRSGSCCHSSHSEKQDKRSSKLCWVVDLRAKFSARLRHKPQGLAVRTL</sequence>
<protein>
    <submittedName>
        <fullName evidence="2">Uncharacterized protein</fullName>
    </submittedName>
</protein>